<dbReference type="InterPro" id="IPR001762">
    <property type="entry name" value="Disintegrin_dom"/>
</dbReference>
<dbReference type="EMBL" id="CP114040">
    <property type="protein sequence ID" value="WAS98849.1"/>
    <property type="molecule type" value="Genomic_DNA"/>
</dbReference>
<feature type="chain" id="PRO_5045622774" description="Disintegrin domain-containing protein" evidence="2">
    <location>
        <begin position="39"/>
        <end position="707"/>
    </location>
</feature>
<dbReference type="Proteomes" id="UP001164459">
    <property type="component" value="Chromosome"/>
</dbReference>
<dbReference type="RefSeq" id="WP_269041206.1">
    <property type="nucleotide sequence ID" value="NZ_CP114040.1"/>
</dbReference>
<dbReference type="InterPro" id="IPR052918">
    <property type="entry name" value="Motility_Chemotaxis_Reg"/>
</dbReference>
<evidence type="ECO:0000256" key="1">
    <source>
        <dbReference type="SAM" id="MobiDB-lite"/>
    </source>
</evidence>
<feature type="region of interest" description="Disordered" evidence="1">
    <location>
        <begin position="600"/>
        <end position="696"/>
    </location>
</feature>
<proteinExistence type="predicted"/>
<accession>A0ABY7HHQ9</accession>
<gene>
    <name evidence="4" type="ORF">O0S08_22185</name>
</gene>
<keyword evidence="2" id="KW-0732">Signal</keyword>
<feature type="domain" description="Disintegrin" evidence="3">
    <location>
        <begin position="502"/>
        <end position="582"/>
    </location>
</feature>
<evidence type="ECO:0000256" key="2">
    <source>
        <dbReference type="SAM" id="SignalP"/>
    </source>
</evidence>
<protein>
    <recommendedName>
        <fullName evidence="3">Disintegrin domain-containing protein</fullName>
    </recommendedName>
</protein>
<name>A0ABY7HHQ9_9BACT</name>
<keyword evidence="5" id="KW-1185">Reference proteome</keyword>
<evidence type="ECO:0000313" key="5">
    <source>
        <dbReference type="Proteomes" id="UP001164459"/>
    </source>
</evidence>
<organism evidence="4 5">
    <name type="scientific">Nannocystis punicea</name>
    <dbReference type="NCBI Taxonomy" id="2995304"/>
    <lineage>
        <taxon>Bacteria</taxon>
        <taxon>Pseudomonadati</taxon>
        <taxon>Myxococcota</taxon>
        <taxon>Polyangia</taxon>
        <taxon>Nannocystales</taxon>
        <taxon>Nannocystaceae</taxon>
        <taxon>Nannocystis</taxon>
    </lineage>
</organism>
<dbReference type="SUPFAM" id="SSF101898">
    <property type="entry name" value="NHL repeat"/>
    <property type="match status" value="1"/>
</dbReference>
<dbReference type="SMART" id="SM00050">
    <property type="entry name" value="DISIN"/>
    <property type="match status" value="1"/>
</dbReference>
<feature type="compositionally biased region" description="Low complexity" evidence="1">
    <location>
        <begin position="643"/>
        <end position="652"/>
    </location>
</feature>
<feature type="signal peptide" evidence="2">
    <location>
        <begin position="1"/>
        <end position="38"/>
    </location>
</feature>
<dbReference type="PROSITE" id="PS50214">
    <property type="entry name" value="DISINTEGRIN_2"/>
    <property type="match status" value="1"/>
</dbReference>
<reference evidence="4" key="1">
    <citation type="submission" date="2022-11" db="EMBL/GenBank/DDBJ databases">
        <title>Minimal conservation of predation-associated metabolite biosynthetic gene clusters underscores biosynthetic potential of Myxococcota including descriptions for ten novel species: Archangium lansinium sp. nov., Myxococcus landrumus sp. nov., Nannocystis bai.</title>
        <authorList>
            <person name="Ahearne A."/>
            <person name="Stevens C."/>
            <person name="Dowd S."/>
        </authorList>
    </citation>
    <scope>NUCLEOTIDE SEQUENCE</scope>
    <source>
        <strain evidence="4">Fl3</strain>
    </source>
</reference>
<feature type="compositionally biased region" description="Gly residues" evidence="1">
    <location>
        <begin position="676"/>
        <end position="690"/>
    </location>
</feature>
<sequence>MHLHLDSLVRAGRPALSSRLFAALAALATAGAARSAAAAPSLERAWGTYFGASGDEYTNDFELDAAGNIYVVGSTMGTGLGTEGVHQPEFGGLSDTYLAKFDPTGKLVWATYFGGPHMEYARGLAVGADSVVIVGSTGSSTGIATRGSLQPALSVGEDGGEDGFVAAFSLDGALTWATYLGSPEVYEWASAVEIDAQGSVYAVGYVRGSTPGLGTPGTHQPDYVGETGGNGFLARFTPEGQLEWGTYYGNFSGGIFSSVSLNALGELYVGGGTFAPSKVIASEGAHQQNYGGGGDDAILVRFNLDGTRAWGTFYGGTMQDLDASVAALPQGGVVLSGYTISKNNIATPGSHKPEGDGSDGFVARFDAAGNRLWGTYYGHGWSQLVGSVGIDAVGSIYLCGQTNWPDDYGTPNGYQPTFQGEEDAYLAKLNSDGVLQWGSYYGGAEFDGCVGTAVDANYRVHILGGSASTSGIATPGTHDDEHAETGWDSFLVQFTQPIGSACASPDDCDGGPCVDGVCCDSACGDGADDCQACSAAQGAVADGVCSLLAADVVCRPSAAACDAAEFCPGDAVTCPEDQLAADGEPCDDGTCDAGVCVPGEDTTGNDTTGEDTTGEDTTGEDTTGGSSDTSSTSDDPSGGGPPTTGQPGTTGEPVDESSSDSSGDATGATSGQPQQGDGGCGCRSDGGAGGLLAAPLLLLLRRRRAKT</sequence>
<dbReference type="PANTHER" id="PTHR35580">
    <property type="entry name" value="CELL SURFACE GLYCOPROTEIN (S-LAYER PROTEIN)-LIKE PROTEIN"/>
    <property type="match status" value="1"/>
</dbReference>
<feature type="compositionally biased region" description="Acidic residues" evidence="1">
    <location>
        <begin position="608"/>
        <end position="619"/>
    </location>
</feature>
<feature type="compositionally biased region" description="Low complexity" evidence="1">
    <location>
        <begin position="620"/>
        <end position="636"/>
    </location>
</feature>
<dbReference type="PANTHER" id="PTHR35580:SF1">
    <property type="entry name" value="PHYTASE-LIKE DOMAIN-CONTAINING PROTEIN"/>
    <property type="match status" value="1"/>
</dbReference>
<evidence type="ECO:0000313" key="4">
    <source>
        <dbReference type="EMBL" id="WAS98849.1"/>
    </source>
</evidence>
<feature type="compositionally biased region" description="Low complexity" evidence="1">
    <location>
        <begin position="659"/>
        <end position="675"/>
    </location>
</feature>
<evidence type="ECO:0000259" key="3">
    <source>
        <dbReference type="PROSITE" id="PS50214"/>
    </source>
</evidence>